<organism evidence="1">
    <name type="scientific">Paraburkholderia sprentiae WSM5005</name>
    <dbReference type="NCBI Taxonomy" id="754502"/>
    <lineage>
        <taxon>Bacteria</taxon>
        <taxon>Pseudomonadati</taxon>
        <taxon>Pseudomonadota</taxon>
        <taxon>Betaproteobacteria</taxon>
        <taxon>Burkholderiales</taxon>
        <taxon>Burkholderiaceae</taxon>
        <taxon>Paraburkholderia</taxon>
    </lineage>
</organism>
<dbReference type="AlphaFoldDB" id="A0A1I9YNL0"/>
<proteinExistence type="predicted"/>
<dbReference type="EMBL" id="CP017562">
    <property type="protein sequence ID" value="APA87893.1"/>
    <property type="molecule type" value="Genomic_DNA"/>
</dbReference>
<gene>
    <name evidence="1" type="ORF">BJG93_20980</name>
</gene>
<reference evidence="1" key="1">
    <citation type="submission" date="2016-09" db="EMBL/GenBank/DDBJ databases">
        <title>The Complete Genome of Burkholderia sprentiae wsm5005.</title>
        <authorList>
            <person name="De Meyer S."/>
            <person name="Wang P."/>
            <person name="Terpolilli J."/>
        </authorList>
    </citation>
    <scope>NUCLEOTIDE SEQUENCE [LARGE SCALE GENOMIC DNA]</scope>
    <source>
        <strain evidence="1">WSM5005</strain>
    </source>
</reference>
<protein>
    <submittedName>
        <fullName evidence="1">Uncharacterized protein</fullName>
    </submittedName>
</protein>
<name>A0A1I9YNL0_9BURK</name>
<evidence type="ECO:0000313" key="1">
    <source>
        <dbReference type="EMBL" id="APA87893.1"/>
    </source>
</evidence>
<sequence>MTAASASQATVIIPEMTARRLIAHAARYFLIASPAAAASFRQRGERAANSVLCGFYATASAG</sequence>
<accession>A0A1I9YNL0</accession>
<dbReference type="STRING" id="754502.BJG93_20980"/>